<evidence type="ECO:0000313" key="2">
    <source>
        <dbReference type="EMBL" id="KIM60410.1"/>
    </source>
</evidence>
<dbReference type="InterPro" id="IPR012337">
    <property type="entry name" value="RNaseH-like_sf"/>
</dbReference>
<protein>
    <recommendedName>
        <fullName evidence="1">HAT C-terminal dimerisation domain-containing protein</fullName>
    </recommendedName>
</protein>
<feature type="domain" description="HAT C-terminal dimerisation" evidence="1">
    <location>
        <begin position="2"/>
        <end position="54"/>
    </location>
</feature>
<dbReference type="GO" id="GO:0046983">
    <property type="term" value="F:protein dimerization activity"/>
    <property type="evidence" value="ECO:0007669"/>
    <property type="project" value="InterPro"/>
</dbReference>
<evidence type="ECO:0000259" key="1">
    <source>
        <dbReference type="Pfam" id="PF05699"/>
    </source>
</evidence>
<dbReference type="InParanoid" id="A0A0C3DI76"/>
<proteinExistence type="predicted"/>
<reference evidence="2 3" key="1">
    <citation type="submission" date="2014-04" db="EMBL/GenBank/DDBJ databases">
        <authorList>
            <consortium name="DOE Joint Genome Institute"/>
            <person name="Kuo A."/>
            <person name="Kohler A."/>
            <person name="Nagy L.G."/>
            <person name="Floudas D."/>
            <person name="Copeland A."/>
            <person name="Barry K.W."/>
            <person name="Cichocki N."/>
            <person name="Veneault-Fourrey C."/>
            <person name="LaButti K."/>
            <person name="Lindquist E.A."/>
            <person name="Lipzen A."/>
            <person name="Lundell T."/>
            <person name="Morin E."/>
            <person name="Murat C."/>
            <person name="Sun H."/>
            <person name="Tunlid A."/>
            <person name="Henrissat B."/>
            <person name="Grigoriev I.V."/>
            <person name="Hibbett D.S."/>
            <person name="Martin F."/>
            <person name="Nordberg H.P."/>
            <person name="Cantor M.N."/>
            <person name="Hua S.X."/>
        </authorList>
    </citation>
    <scope>NUCLEOTIDE SEQUENCE [LARGE SCALE GENOMIC DNA]</scope>
    <source>
        <strain evidence="2 3">Foug A</strain>
    </source>
</reference>
<dbReference type="OrthoDB" id="2678088at2759"/>
<dbReference type="Pfam" id="PF05699">
    <property type="entry name" value="Dimer_Tnp_hAT"/>
    <property type="match status" value="1"/>
</dbReference>
<evidence type="ECO:0000313" key="3">
    <source>
        <dbReference type="Proteomes" id="UP000053989"/>
    </source>
</evidence>
<sequence length="95" mass="10350">MYPHLSCMALDHLTIPATSVDVERLFSSGHLLLSHVHSGLSAQTTHALLCLGLWSPLNLIKTSDVEKVVALPEVIGEDKELDDGWDCVSLDTTQL</sequence>
<dbReference type="EMBL" id="KN822062">
    <property type="protein sequence ID" value="KIM60410.1"/>
    <property type="molecule type" value="Genomic_DNA"/>
</dbReference>
<accession>A0A0C3DI76</accession>
<reference evidence="3" key="2">
    <citation type="submission" date="2015-01" db="EMBL/GenBank/DDBJ databases">
        <title>Evolutionary Origins and Diversification of the Mycorrhizal Mutualists.</title>
        <authorList>
            <consortium name="DOE Joint Genome Institute"/>
            <consortium name="Mycorrhizal Genomics Consortium"/>
            <person name="Kohler A."/>
            <person name="Kuo A."/>
            <person name="Nagy L.G."/>
            <person name="Floudas D."/>
            <person name="Copeland A."/>
            <person name="Barry K.W."/>
            <person name="Cichocki N."/>
            <person name="Veneault-Fourrey C."/>
            <person name="LaButti K."/>
            <person name="Lindquist E.A."/>
            <person name="Lipzen A."/>
            <person name="Lundell T."/>
            <person name="Morin E."/>
            <person name="Murat C."/>
            <person name="Riley R."/>
            <person name="Ohm R."/>
            <person name="Sun H."/>
            <person name="Tunlid A."/>
            <person name="Henrissat B."/>
            <person name="Grigoriev I.V."/>
            <person name="Hibbett D.S."/>
            <person name="Martin F."/>
        </authorList>
    </citation>
    <scope>NUCLEOTIDE SEQUENCE [LARGE SCALE GENOMIC DNA]</scope>
    <source>
        <strain evidence="3">Foug A</strain>
    </source>
</reference>
<dbReference type="SUPFAM" id="SSF53098">
    <property type="entry name" value="Ribonuclease H-like"/>
    <property type="match status" value="1"/>
</dbReference>
<organism evidence="2 3">
    <name type="scientific">Scleroderma citrinum Foug A</name>
    <dbReference type="NCBI Taxonomy" id="1036808"/>
    <lineage>
        <taxon>Eukaryota</taxon>
        <taxon>Fungi</taxon>
        <taxon>Dikarya</taxon>
        <taxon>Basidiomycota</taxon>
        <taxon>Agaricomycotina</taxon>
        <taxon>Agaricomycetes</taxon>
        <taxon>Agaricomycetidae</taxon>
        <taxon>Boletales</taxon>
        <taxon>Sclerodermatineae</taxon>
        <taxon>Sclerodermataceae</taxon>
        <taxon>Scleroderma</taxon>
    </lineage>
</organism>
<dbReference type="HOGENOM" id="CLU_009123_11_0_1"/>
<dbReference type="Proteomes" id="UP000053989">
    <property type="component" value="Unassembled WGS sequence"/>
</dbReference>
<gene>
    <name evidence="2" type="ORF">SCLCIDRAFT_124235</name>
</gene>
<dbReference type="AlphaFoldDB" id="A0A0C3DI76"/>
<keyword evidence="3" id="KW-1185">Reference proteome</keyword>
<dbReference type="InterPro" id="IPR008906">
    <property type="entry name" value="HATC_C_dom"/>
</dbReference>
<name>A0A0C3DI76_9AGAM</name>